<dbReference type="Proteomes" id="UP001172386">
    <property type="component" value="Unassembled WGS sequence"/>
</dbReference>
<evidence type="ECO:0000313" key="1">
    <source>
        <dbReference type="EMBL" id="KAJ9650750.1"/>
    </source>
</evidence>
<organism evidence="1 2">
    <name type="scientific">Neophaeococcomyces mojaviensis</name>
    <dbReference type="NCBI Taxonomy" id="3383035"/>
    <lineage>
        <taxon>Eukaryota</taxon>
        <taxon>Fungi</taxon>
        <taxon>Dikarya</taxon>
        <taxon>Ascomycota</taxon>
        <taxon>Pezizomycotina</taxon>
        <taxon>Eurotiomycetes</taxon>
        <taxon>Chaetothyriomycetidae</taxon>
        <taxon>Chaetothyriales</taxon>
        <taxon>Chaetothyriales incertae sedis</taxon>
        <taxon>Neophaeococcomyces</taxon>
    </lineage>
</organism>
<gene>
    <name evidence="1" type="primary">VPS10</name>
    <name evidence="1" type="ORF">H2198_009956</name>
</gene>
<dbReference type="EMBL" id="JAPDRQ010000313">
    <property type="protein sequence ID" value="KAJ9650750.1"/>
    <property type="molecule type" value="Genomic_DNA"/>
</dbReference>
<name>A0ACC2ZTC9_9EURO</name>
<proteinExistence type="predicted"/>
<sequence length="1502" mass="167039">MILRNLLASTLAIFSLSSTVLSKKDSPTITSTKFDNPLRNVFYFDDSNVILGHDDVTGDVYRSDDAGSTWSLVNDNDQSGESFDVYPHPWDNQRAYILGFGRTHWVTTNQGKSWRKWDSGGATLRLNGAPFSFHGRDPTRVIWNGQDCIGGVFEICSPVTYYTDDDFVHVSTLTKDVPGGCIWAVGTPMFGEDIAPVVDDRIFCIRSGKSSQYARDYRLTVSDDYFESGDGVEPALEEGRAVSGIISMAAVKNYIVAAATSKGTDELALFVTKDSEQWHRAEFGQHRIAEESYTILESTNYSMQVDVLGSRRTNAIGHLFTSNSNGTYFTRTIDYTNRNIFGNVDFEKVSIVQGVYLVNTVRNWKEVQGSVSATKDVISQITFDDGRTFQDIVAGKDTLHLHSVTEARQMGRIFSSPAPGIVMGVGNTGKSLKAYDAGDLYVSDDTGLTWRKALSGAHLYEFGNQGAVLVAIDDEEPTGHLQYSLDHGNTWKKADLDKKIRAKFLTTVPDSTTLSFLVGGTVGSGSDGEWYISKVDFEGLHERACEKKDFEEEWPARVDEKGNPSCIMGHQQFYRRRKANADCVIEDEFKDPVPVFKPCSCTKADFECDYNFERSEDRERCLPVAPLPVPETACKDPGDTFQGPSGWRLIPGNACKGGDNLAEEVDRPCADTIKKPPTGEIAVEKTSFAADFFAEWYYLERGTTSLGDDESIVMRTSEQDIYLTKDHGKTWALILEGEPIVSIVPNPNFNDAIYFLTGSSKVFYTIDRGEHLVSFDAPKPPSKINLPKLKFHPGYRDWLLWSGDDKAASRTNIYYTKDRGDTWQTLVRGARRCDYIHRSDRDELIFCEQYQSEDPETKTLQLLSSTNFFADSTMHYPDILDFATMSEFIIVAQKIENESSLQVDASVDGQTFAVAQFPRNFQVQHQQAYTVMDSSTHAVFLHVTVNPFPDHEYGTIIKSNSNGTNYVKVLDNVNRDTPGYVDFEKMLGLEGVAMVNIVSNIEGVETGEKKKLKSMISHNDGSDWTWLPPPKKDADGRDYKCVGKDQVATDDCSLHIHSYTERRDKSTTFSSPTAVGLMMAVGNVGPYLERKDGENTDTFITSDAGITWKSVKKGSYMWEYGDQGSIIVIVPEGKPTRTVFYTLNEGDTWTEFEFSPGVDMEISAITTVPSDTSRNFLLWGREVGPGNTNGKVTTVSLDFSGLEERSRQCELDDTHPENSKDYYLWEPRHPFQSENCLFGHVAQYHRKDKTAACYNKPHIEAGPHKIVRNCTCSRQDFECDFNYQRNADGTCGLVPGYEQPDHQAETCKDPNADTWYVPTGYRRIPLSTCQGGQELDSIEPRPCPGKEKEFGEKHGSRLGGVALFFIVIISLAGAGGVGYWVWDQYNKRGGLSGMGFGQIHLGESLSSISGGPARSSSDSPFITIPVAIIAAIVAVGKTLPLVVTSLFRSAKGYMPLGSRGGTYSAGPYRTRDSFANRRQDFASPAFVEDDELLGDDDAEEEV</sequence>
<protein>
    <submittedName>
        <fullName evidence="1">Vacuolar protein sorting/targeting protein PEP1</fullName>
    </submittedName>
</protein>
<evidence type="ECO:0000313" key="2">
    <source>
        <dbReference type="Proteomes" id="UP001172386"/>
    </source>
</evidence>
<reference evidence="1" key="1">
    <citation type="submission" date="2022-10" db="EMBL/GenBank/DDBJ databases">
        <title>Culturing micro-colonial fungi from biological soil crusts in the Mojave desert and describing Neophaeococcomyces mojavensis, and introducing the new genera and species Taxawa tesnikishii.</title>
        <authorList>
            <person name="Kurbessoian T."/>
            <person name="Stajich J.E."/>
        </authorList>
    </citation>
    <scope>NUCLEOTIDE SEQUENCE</scope>
    <source>
        <strain evidence="1">JES_112</strain>
    </source>
</reference>
<accession>A0ACC2ZTC9</accession>
<keyword evidence="2" id="KW-1185">Reference proteome</keyword>
<comment type="caution">
    <text evidence="1">The sequence shown here is derived from an EMBL/GenBank/DDBJ whole genome shotgun (WGS) entry which is preliminary data.</text>
</comment>